<dbReference type="PANTHER" id="PTHR10773">
    <property type="entry name" value="DNA-DIRECTED RNA POLYMERASES I, II, AND III SUBUNIT RPABC2"/>
    <property type="match status" value="1"/>
</dbReference>
<organism evidence="1 2">
    <name type="scientific">Cinara cedri</name>
    <dbReference type="NCBI Taxonomy" id="506608"/>
    <lineage>
        <taxon>Eukaryota</taxon>
        <taxon>Metazoa</taxon>
        <taxon>Ecdysozoa</taxon>
        <taxon>Arthropoda</taxon>
        <taxon>Hexapoda</taxon>
        <taxon>Insecta</taxon>
        <taxon>Pterygota</taxon>
        <taxon>Neoptera</taxon>
        <taxon>Paraneoptera</taxon>
        <taxon>Hemiptera</taxon>
        <taxon>Sternorrhyncha</taxon>
        <taxon>Aphidomorpha</taxon>
        <taxon>Aphidoidea</taxon>
        <taxon>Aphididae</taxon>
        <taxon>Lachninae</taxon>
        <taxon>Cinara</taxon>
    </lineage>
</organism>
<name>A0A5E4NL13_9HEMI</name>
<gene>
    <name evidence="1" type="ORF">CINCED_3A011375</name>
</gene>
<dbReference type="Proteomes" id="UP000325440">
    <property type="component" value="Unassembled WGS sequence"/>
</dbReference>
<accession>A0A5E4NL13</accession>
<reference evidence="1 2" key="1">
    <citation type="submission" date="2019-08" db="EMBL/GenBank/DDBJ databases">
        <authorList>
            <person name="Alioto T."/>
            <person name="Alioto T."/>
            <person name="Gomez Garrido J."/>
        </authorList>
    </citation>
    <scope>NUCLEOTIDE SEQUENCE [LARGE SCALE GENOMIC DNA]</scope>
</reference>
<dbReference type="OrthoDB" id="6594928at2759"/>
<proteinExistence type="predicted"/>
<evidence type="ECO:0000313" key="1">
    <source>
        <dbReference type="EMBL" id="VVC45497.1"/>
    </source>
</evidence>
<dbReference type="AlphaFoldDB" id="A0A5E4NL13"/>
<keyword evidence="2" id="KW-1185">Reference proteome</keyword>
<dbReference type="PANTHER" id="PTHR10773:SF19">
    <property type="match status" value="1"/>
</dbReference>
<evidence type="ECO:0000313" key="2">
    <source>
        <dbReference type="Proteomes" id="UP000325440"/>
    </source>
</evidence>
<sequence length="183" mass="21885">MDLNYRINRDVTCIANSEIETNKIISEKRQCNLNVNVIKYKREVTKQKRISGEAYIGYRRCGKIVDHNTMRSKRIMKETCSSKKCQNLKNRFCQNFDEKLRRDIFKKFWSTTTWEEKKTFVISMVANTPRKSDTTGLGDESRRSNTFIYFLNHTNTERLQVCKIMFLNTLGLNEWMVRNWIKK</sequence>
<protein>
    <submittedName>
        <fullName evidence="1">Uncharacterized protein</fullName>
    </submittedName>
</protein>
<dbReference type="EMBL" id="CABPRJ010002404">
    <property type="protein sequence ID" value="VVC45497.1"/>
    <property type="molecule type" value="Genomic_DNA"/>
</dbReference>